<name>A0A0D0D7G4_9AGAM</name>
<reference evidence="3" key="2">
    <citation type="submission" date="2015-01" db="EMBL/GenBank/DDBJ databases">
        <title>Evolutionary Origins and Diversification of the Mycorrhizal Mutualists.</title>
        <authorList>
            <consortium name="DOE Joint Genome Institute"/>
            <consortium name="Mycorrhizal Genomics Consortium"/>
            <person name="Kohler A."/>
            <person name="Kuo A."/>
            <person name="Nagy L.G."/>
            <person name="Floudas D."/>
            <person name="Copeland A."/>
            <person name="Barry K.W."/>
            <person name="Cichocki N."/>
            <person name="Veneault-Fourrey C."/>
            <person name="LaButti K."/>
            <person name="Lindquist E.A."/>
            <person name="Lipzen A."/>
            <person name="Lundell T."/>
            <person name="Morin E."/>
            <person name="Murat C."/>
            <person name="Riley R."/>
            <person name="Ohm R."/>
            <person name="Sun H."/>
            <person name="Tunlid A."/>
            <person name="Henrissat B."/>
            <person name="Grigoriev I.V."/>
            <person name="Hibbett D.S."/>
            <person name="Martin F."/>
        </authorList>
    </citation>
    <scope>NUCLEOTIDE SEQUENCE [LARGE SCALE GENOMIC DNA]</scope>
    <source>
        <strain evidence="3">Ve08.2h10</strain>
    </source>
</reference>
<evidence type="ECO:0000313" key="2">
    <source>
        <dbReference type="EMBL" id="KIK79636.1"/>
    </source>
</evidence>
<keyword evidence="3" id="KW-1185">Reference proteome</keyword>
<evidence type="ECO:0000313" key="3">
    <source>
        <dbReference type="Proteomes" id="UP000054538"/>
    </source>
</evidence>
<dbReference type="Proteomes" id="UP000054538">
    <property type="component" value="Unassembled WGS sequence"/>
</dbReference>
<organism evidence="2 3">
    <name type="scientific">Paxillus rubicundulus Ve08.2h10</name>
    <dbReference type="NCBI Taxonomy" id="930991"/>
    <lineage>
        <taxon>Eukaryota</taxon>
        <taxon>Fungi</taxon>
        <taxon>Dikarya</taxon>
        <taxon>Basidiomycota</taxon>
        <taxon>Agaricomycotina</taxon>
        <taxon>Agaricomycetes</taxon>
        <taxon>Agaricomycetidae</taxon>
        <taxon>Boletales</taxon>
        <taxon>Paxilineae</taxon>
        <taxon>Paxillaceae</taxon>
        <taxon>Paxillus</taxon>
    </lineage>
</organism>
<reference evidence="2 3" key="1">
    <citation type="submission" date="2014-04" db="EMBL/GenBank/DDBJ databases">
        <authorList>
            <consortium name="DOE Joint Genome Institute"/>
            <person name="Kuo A."/>
            <person name="Kohler A."/>
            <person name="Jargeat P."/>
            <person name="Nagy L.G."/>
            <person name="Floudas D."/>
            <person name="Copeland A."/>
            <person name="Barry K.W."/>
            <person name="Cichocki N."/>
            <person name="Veneault-Fourrey C."/>
            <person name="LaButti K."/>
            <person name="Lindquist E.A."/>
            <person name="Lipzen A."/>
            <person name="Lundell T."/>
            <person name="Morin E."/>
            <person name="Murat C."/>
            <person name="Sun H."/>
            <person name="Tunlid A."/>
            <person name="Henrissat B."/>
            <person name="Grigoriev I.V."/>
            <person name="Hibbett D.S."/>
            <person name="Martin F."/>
            <person name="Nordberg H.P."/>
            <person name="Cantor M.N."/>
            <person name="Hua S.X."/>
        </authorList>
    </citation>
    <scope>NUCLEOTIDE SEQUENCE [LARGE SCALE GENOMIC DNA]</scope>
    <source>
        <strain evidence="2 3">Ve08.2h10</strain>
    </source>
</reference>
<feature type="region of interest" description="Disordered" evidence="1">
    <location>
        <begin position="22"/>
        <end position="76"/>
    </location>
</feature>
<feature type="compositionally biased region" description="Low complexity" evidence="1">
    <location>
        <begin position="54"/>
        <end position="70"/>
    </location>
</feature>
<accession>A0A0D0D7G4</accession>
<sequence>MAAPSVHCGAQLLSIIKMKSTATSDDSPLPLQTSTHTVDKSPLHPADWEMASLHFNNNSPSHHNHSTPSTDKGKGHAQAMDNLMMEFDYNAGLAQGNMGMEVVEDELVCDSFVGSQKHQHPHFPSPPPT</sequence>
<proteinExistence type="predicted"/>
<dbReference type="HOGENOM" id="CLU_2159190_0_0_1"/>
<evidence type="ECO:0000256" key="1">
    <source>
        <dbReference type="SAM" id="MobiDB-lite"/>
    </source>
</evidence>
<feature type="compositionally biased region" description="Polar residues" evidence="1">
    <location>
        <begin position="22"/>
        <end position="36"/>
    </location>
</feature>
<dbReference type="InParanoid" id="A0A0D0D7G4"/>
<dbReference type="AlphaFoldDB" id="A0A0D0D7G4"/>
<dbReference type="EMBL" id="KN826225">
    <property type="protein sequence ID" value="KIK79636.1"/>
    <property type="molecule type" value="Genomic_DNA"/>
</dbReference>
<protein>
    <submittedName>
        <fullName evidence="2">Uncharacterized protein</fullName>
    </submittedName>
</protein>
<gene>
    <name evidence="2" type="ORF">PAXRUDRAFT_16238</name>
</gene>